<reference evidence="1 2" key="1">
    <citation type="submission" date="2014-04" db="EMBL/GenBank/DDBJ databases">
        <authorList>
            <consortium name="DOE Joint Genome Institute"/>
            <person name="Kuo A."/>
            <person name="Kohler A."/>
            <person name="Costa M.D."/>
            <person name="Nagy L.G."/>
            <person name="Floudas D."/>
            <person name="Copeland A."/>
            <person name="Barry K.W."/>
            <person name="Cichocki N."/>
            <person name="Veneault-Fourrey C."/>
            <person name="LaButti K."/>
            <person name="Lindquist E.A."/>
            <person name="Lipzen A."/>
            <person name="Lundell T."/>
            <person name="Morin E."/>
            <person name="Murat C."/>
            <person name="Sun H."/>
            <person name="Tunlid A."/>
            <person name="Henrissat B."/>
            <person name="Grigoriev I.V."/>
            <person name="Hibbett D.S."/>
            <person name="Martin F."/>
            <person name="Nordberg H.P."/>
            <person name="Cantor M.N."/>
            <person name="Hua S.X."/>
        </authorList>
    </citation>
    <scope>NUCLEOTIDE SEQUENCE [LARGE SCALE GENOMIC DNA]</scope>
    <source>
        <strain evidence="1 2">Marx 270</strain>
    </source>
</reference>
<keyword evidence="2" id="KW-1185">Reference proteome</keyword>
<evidence type="ECO:0000313" key="1">
    <source>
        <dbReference type="EMBL" id="KIO04002.1"/>
    </source>
</evidence>
<accession>A0A0C3K3B1</accession>
<dbReference type="InParanoid" id="A0A0C3K3B1"/>
<gene>
    <name evidence="1" type="ORF">M404DRAFT_26618</name>
</gene>
<dbReference type="AlphaFoldDB" id="A0A0C3K3B1"/>
<sequence length="138" mass="15603">MIPLDDTHSVSLKLVRGIDSGPCVDASAKTTLCTCQVLAHLTAAKETSRWSPVSHQFHLTPPSTEMIDRKLAIHAIQKLNLRLSATNKLDKMLFRRLYEHIVRVVDDFGEFNDLRGMEFIKESHDPDVTNSSYNRKGL</sequence>
<reference evidence="2" key="2">
    <citation type="submission" date="2015-01" db="EMBL/GenBank/DDBJ databases">
        <title>Evolutionary Origins and Diversification of the Mycorrhizal Mutualists.</title>
        <authorList>
            <consortium name="DOE Joint Genome Institute"/>
            <consortium name="Mycorrhizal Genomics Consortium"/>
            <person name="Kohler A."/>
            <person name="Kuo A."/>
            <person name="Nagy L.G."/>
            <person name="Floudas D."/>
            <person name="Copeland A."/>
            <person name="Barry K.W."/>
            <person name="Cichocki N."/>
            <person name="Veneault-Fourrey C."/>
            <person name="LaButti K."/>
            <person name="Lindquist E.A."/>
            <person name="Lipzen A."/>
            <person name="Lundell T."/>
            <person name="Morin E."/>
            <person name="Murat C."/>
            <person name="Riley R."/>
            <person name="Ohm R."/>
            <person name="Sun H."/>
            <person name="Tunlid A."/>
            <person name="Henrissat B."/>
            <person name="Grigoriev I.V."/>
            <person name="Hibbett D.S."/>
            <person name="Martin F."/>
        </authorList>
    </citation>
    <scope>NUCLEOTIDE SEQUENCE [LARGE SCALE GENOMIC DNA]</scope>
    <source>
        <strain evidence="2">Marx 270</strain>
    </source>
</reference>
<dbReference type="EMBL" id="KN831973">
    <property type="protein sequence ID" value="KIO04002.1"/>
    <property type="molecule type" value="Genomic_DNA"/>
</dbReference>
<protein>
    <submittedName>
        <fullName evidence="1">Uncharacterized protein</fullName>
    </submittedName>
</protein>
<proteinExistence type="predicted"/>
<dbReference type="HOGENOM" id="CLU_1856108_0_0_1"/>
<organism evidence="1 2">
    <name type="scientific">Pisolithus tinctorius Marx 270</name>
    <dbReference type="NCBI Taxonomy" id="870435"/>
    <lineage>
        <taxon>Eukaryota</taxon>
        <taxon>Fungi</taxon>
        <taxon>Dikarya</taxon>
        <taxon>Basidiomycota</taxon>
        <taxon>Agaricomycotina</taxon>
        <taxon>Agaricomycetes</taxon>
        <taxon>Agaricomycetidae</taxon>
        <taxon>Boletales</taxon>
        <taxon>Sclerodermatineae</taxon>
        <taxon>Pisolithaceae</taxon>
        <taxon>Pisolithus</taxon>
    </lineage>
</organism>
<dbReference type="Proteomes" id="UP000054217">
    <property type="component" value="Unassembled WGS sequence"/>
</dbReference>
<name>A0A0C3K3B1_PISTI</name>
<evidence type="ECO:0000313" key="2">
    <source>
        <dbReference type="Proteomes" id="UP000054217"/>
    </source>
</evidence>